<feature type="domain" description="AB hydrolase-1" evidence="2">
    <location>
        <begin position="70"/>
        <end position="293"/>
    </location>
</feature>
<keyword evidence="1" id="KW-0732">Signal</keyword>
<dbReference type="AlphaFoldDB" id="A0A8H7TBE7"/>
<evidence type="ECO:0000313" key="3">
    <source>
        <dbReference type="EMBL" id="KAG4415985.1"/>
    </source>
</evidence>
<dbReference type="EMBL" id="JAFJYH010000201">
    <property type="protein sequence ID" value="KAG4415985.1"/>
    <property type="molecule type" value="Genomic_DNA"/>
</dbReference>
<reference evidence="3" key="1">
    <citation type="submission" date="2021-02" db="EMBL/GenBank/DDBJ databases">
        <title>Genome sequence Cadophora malorum strain M34.</title>
        <authorList>
            <person name="Stefanovic E."/>
            <person name="Vu D."/>
            <person name="Scully C."/>
            <person name="Dijksterhuis J."/>
            <person name="Roader J."/>
            <person name="Houbraken J."/>
        </authorList>
    </citation>
    <scope>NUCLEOTIDE SEQUENCE</scope>
    <source>
        <strain evidence="3">M34</strain>
    </source>
</reference>
<sequence>MRFAALATLLATPVSASPLLNLWDAPWPNNSLAMAQNAPTSYISVNGVRIAYRRFGKQSELPLVYTTHFLGSMDTNDPMLLNLLARDQEVIIFDNAGVGHSEGTIPNTVSSMAGTAVDFLTAIGVPKANFMGFSLGGMISQYIAIEHSHLVNKIVLSGTQSGVGPGTSIANLTELAEGNPSRGPDQGVFLLRFFSSSNSSQEAGRMWWQRIHERQIEGEERKEFVTPPGDAAQFQAIVDFVSDANFFNRLSAIQGPVLITSGRTDKVTPTVNSFAMQQKLSNALLVLYPDSGHGHLYQFAEDVVSQVRNFLR</sequence>
<dbReference type="InterPro" id="IPR000073">
    <property type="entry name" value="AB_hydrolase_1"/>
</dbReference>
<dbReference type="PANTHER" id="PTHR43433">
    <property type="entry name" value="HYDROLASE, ALPHA/BETA FOLD FAMILY PROTEIN"/>
    <property type="match status" value="1"/>
</dbReference>
<dbReference type="SUPFAM" id="SSF53474">
    <property type="entry name" value="alpha/beta-Hydrolases"/>
    <property type="match status" value="1"/>
</dbReference>
<feature type="chain" id="PRO_5034247359" description="AB hydrolase-1 domain-containing protein" evidence="1">
    <location>
        <begin position="17"/>
        <end position="312"/>
    </location>
</feature>
<protein>
    <recommendedName>
        <fullName evidence="2">AB hydrolase-1 domain-containing protein</fullName>
    </recommendedName>
</protein>
<evidence type="ECO:0000313" key="4">
    <source>
        <dbReference type="Proteomes" id="UP000664132"/>
    </source>
</evidence>
<dbReference type="Pfam" id="PF00561">
    <property type="entry name" value="Abhydrolase_1"/>
    <property type="match status" value="1"/>
</dbReference>
<accession>A0A8H7TBE7</accession>
<name>A0A8H7TBE7_9HELO</name>
<dbReference type="InterPro" id="IPR050471">
    <property type="entry name" value="AB_hydrolase"/>
</dbReference>
<feature type="signal peptide" evidence="1">
    <location>
        <begin position="1"/>
        <end position="16"/>
    </location>
</feature>
<comment type="caution">
    <text evidence="3">The sequence shown here is derived from an EMBL/GenBank/DDBJ whole genome shotgun (WGS) entry which is preliminary data.</text>
</comment>
<dbReference type="PANTHER" id="PTHR43433:SF5">
    <property type="entry name" value="AB HYDROLASE-1 DOMAIN-CONTAINING PROTEIN"/>
    <property type="match status" value="1"/>
</dbReference>
<dbReference type="OrthoDB" id="8119704at2759"/>
<dbReference type="Gene3D" id="3.40.50.1820">
    <property type="entry name" value="alpha/beta hydrolase"/>
    <property type="match status" value="1"/>
</dbReference>
<dbReference type="InterPro" id="IPR029058">
    <property type="entry name" value="AB_hydrolase_fold"/>
</dbReference>
<keyword evidence="4" id="KW-1185">Reference proteome</keyword>
<gene>
    <name evidence="3" type="ORF">IFR04_010870</name>
</gene>
<dbReference type="Proteomes" id="UP000664132">
    <property type="component" value="Unassembled WGS sequence"/>
</dbReference>
<organism evidence="3 4">
    <name type="scientific">Cadophora malorum</name>
    <dbReference type="NCBI Taxonomy" id="108018"/>
    <lineage>
        <taxon>Eukaryota</taxon>
        <taxon>Fungi</taxon>
        <taxon>Dikarya</taxon>
        <taxon>Ascomycota</taxon>
        <taxon>Pezizomycotina</taxon>
        <taxon>Leotiomycetes</taxon>
        <taxon>Helotiales</taxon>
        <taxon>Ploettnerulaceae</taxon>
        <taxon>Cadophora</taxon>
    </lineage>
</organism>
<evidence type="ECO:0000259" key="2">
    <source>
        <dbReference type="Pfam" id="PF00561"/>
    </source>
</evidence>
<dbReference type="PRINTS" id="PR00111">
    <property type="entry name" value="ABHYDROLASE"/>
</dbReference>
<evidence type="ECO:0000256" key="1">
    <source>
        <dbReference type="SAM" id="SignalP"/>
    </source>
</evidence>
<proteinExistence type="predicted"/>